<dbReference type="InterPro" id="IPR013149">
    <property type="entry name" value="ADH-like_C"/>
</dbReference>
<keyword evidence="3 5" id="KW-0862">Zinc</keyword>
<accession>A0A5M3MZB5</accession>
<dbReference type="KEGG" id="cput:CONPUDRAFT_99643"/>
<dbReference type="RefSeq" id="XP_007765803.1">
    <property type="nucleotide sequence ID" value="XM_007767613.1"/>
</dbReference>
<dbReference type="SUPFAM" id="SSF50129">
    <property type="entry name" value="GroES-like"/>
    <property type="match status" value="1"/>
</dbReference>
<dbReference type="Pfam" id="PF08240">
    <property type="entry name" value="ADH_N"/>
    <property type="match status" value="1"/>
</dbReference>
<evidence type="ECO:0000256" key="4">
    <source>
        <dbReference type="ARBA" id="ARBA00023002"/>
    </source>
</evidence>
<keyword evidence="8" id="KW-1185">Reference proteome</keyword>
<evidence type="ECO:0000313" key="7">
    <source>
        <dbReference type="EMBL" id="EIW83961.1"/>
    </source>
</evidence>
<evidence type="ECO:0000313" key="8">
    <source>
        <dbReference type="Proteomes" id="UP000053558"/>
    </source>
</evidence>
<dbReference type="InterPro" id="IPR013154">
    <property type="entry name" value="ADH-like_N"/>
</dbReference>
<dbReference type="OrthoDB" id="1879366at2759"/>
<evidence type="ECO:0000256" key="3">
    <source>
        <dbReference type="ARBA" id="ARBA00022833"/>
    </source>
</evidence>
<sequence>MTGIDFTVFKGSSSGKIVRATTHKEIGPDDVLVKVTHAGLCGTDAHYRTMDMALGHEGVGVVEQIGSNVTTFKVGERAGWGYQHDACLHCDLCYSGNEIHCPDRELYASHNLDQGAFATHGVWKANFLFHIPDSLDSAAAAPLMCAGGTVFNALLNRVKCTDRVGVVGIGGLGHLAIQYAAKMGCEVIVFSGSENKREEAKKLGATEFYSTKGAQSLSIGLPLQHLIVTTSAQPDWNLFLPLIEPLGTIYPMSVSFEDLKVPYMPFLANSIKFQAVVCPSRGIQNKTLRFAAVHNIKPVMQEFPLNEAGIEEALDRLDKGEVRYRAVLIAQ</sequence>
<organism evidence="7 8">
    <name type="scientific">Coniophora puteana (strain RWD-64-598)</name>
    <name type="common">Brown rot fungus</name>
    <dbReference type="NCBI Taxonomy" id="741705"/>
    <lineage>
        <taxon>Eukaryota</taxon>
        <taxon>Fungi</taxon>
        <taxon>Dikarya</taxon>
        <taxon>Basidiomycota</taxon>
        <taxon>Agaricomycotina</taxon>
        <taxon>Agaricomycetes</taxon>
        <taxon>Agaricomycetidae</taxon>
        <taxon>Boletales</taxon>
        <taxon>Coniophorineae</taxon>
        <taxon>Coniophoraceae</taxon>
        <taxon>Coniophora</taxon>
    </lineage>
</organism>
<dbReference type="PANTHER" id="PTHR42683">
    <property type="entry name" value="ALDEHYDE REDUCTASE"/>
    <property type="match status" value="1"/>
</dbReference>
<dbReference type="AlphaFoldDB" id="A0A5M3MZB5"/>
<keyword evidence="4" id="KW-0560">Oxidoreductase</keyword>
<dbReference type="PROSITE" id="PS00059">
    <property type="entry name" value="ADH_ZINC"/>
    <property type="match status" value="1"/>
</dbReference>
<proteinExistence type="inferred from homology"/>
<dbReference type="InterPro" id="IPR029752">
    <property type="entry name" value="D-isomer_DH_CS1"/>
</dbReference>
<dbReference type="GeneID" id="19211947"/>
<dbReference type="GO" id="GO:0016616">
    <property type="term" value="F:oxidoreductase activity, acting on the CH-OH group of donors, NAD or NADP as acceptor"/>
    <property type="evidence" value="ECO:0007669"/>
    <property type="project" value="InterPro"/>
</dbReference>
<dbReference type="Proteomes" id="UP000053558">
    <property type="component" value="Unassembled WGS sequence"/>
</dbReference>
<dbReference type="Pfam" id="PF00107">
    <property type="entry name" value="ADH_zinc_N"/>
    <property type="match status" value="1"/>
</dbReference>
<dbReference type="Gene3D" id="3.90.180.10">
    <property type="entry name" value="Medium-chain alcohol dehydrogenases, catalytic domain"/>
    <property type="match status" value="1"/>
</dbReference>
<dbReference type="OMA" id="TMLFPLN"/>
<dbReference type="InterPro" id="IPR047109">
    <property type="entry name" value="CAD-like"/>
</dbReference>
<protein>
    <submittedName>
        <fullName evidence="7">GroES-like protein</fullName>
    </submittedName>
</protein>
<dbReference type="Gene3D" id="3.40.50.720">
    <property type="entry name" value="NAD(P)-binding Rossmann-like Domain"/>
    <property type="match status" value="1"/>
</dbReference>
<dbReference type="CDD" id="cd05283">
    <property type="entry name" value="CAD1"/>
    <property type="match status" value="1"/>
</dbReference>
<dbReference type="FunFam" id="3.40.50.720:FF:000022">
    <property type="entry name" value="Cinnamyl alcohol dehydrogenase"/>
    <property type="match status" value="1"/>
</dbReference>
<dbReference type="PROSITE" id="PS00065">
    <property type="entry name" value="D_2_HYDROXYACID_DH_1"/>
    <property type="match status" value="1"/>
</dbReference>
<keyword evidence="2 5" id="KW-0479">Metal-binding</keyword>
<evidence type="ECO:0000256" key="2">
    <source>
        <dbReference type="ARBA" id="ARBA00022723"/>
    </source>
</evidence>
<dbReference type="SMART" id="SM00829">
    <property type="entry name" value="PKS_ER"/>
    <property type="match status" value="1"/>
</dbReference>
<dbReference type="InterPro" id="IPR002328">
    <property type="entry name" value="ADH_Zn_CS"/>
</dbReference>
<name>A0A5M3MZB5_CONPW</name>
<comment type="cofactor">
    <cofactor evidence="1 5">
        <name>Zn(2+)</name>
        <dbReference type="ChEBI" id="CHEBI:29105"/>
    </cofactor>
</comment>
<gene>
    <name evidence="7" type="ORF">CONPUDRAFT_99643</name>
</gene>
<dbReference type="InterPro" id="IPR011032">
    <property type="entry name" value="GroES-like_sf"/>
</dbReference>
<evidence type="ECO:0000259" key="6">
    <source>
        <dbReference type="SMART" id="SM00829"/>
    </source>
</evidence>
<evidence type="ECO:0000256" key="5">
    <source>
        <dbReference type="RuleBase" id="RU361277"/>
    </source>
</evidence>
<dbReference type="EMBL" id="JH711575">
    <property type="protein sequence ID" value="EIW83961.1"/>
    <property type="molecule type" value="Genomic_DNA"/>
</dbReference>
<evidence type="ECO:0000256" key="1">
    <source>
        <dbReference type="ARBA" id="ARBA00001947"/>
    </source>
</evidence>
<dbReference type="InterPro" id="IPR036291">
    <property type="entry name" value="NAD(P)-bd_dom_sf"/>
</dbReference>
<dbReference type="GO" id="GO:0008270">
    <property type="term" value="F:zinc ion binding"/>
    <property type="evidence" value="ECO:0007669"/>
    <property type="project" value="InterPro"/>
</dbReference>
<comment type="caution">
    <text evidence="7">The sequence shown here is derived from an EMBL/GenBank/DDBJ whole genome shotgun (WGS) entry which is preliminary data.</text>
</comment>
<dbReference type="SUPFAM" id="SSF51735">
    <property type="entry name" value="NAD(P)-binding Rossmann-fold domains"/>
    <property type="match status" value="1"/>
</dbReference>
<feature type="domain" description="Enoyl reductase (ER)" evidence="6">
    <location>
        <begin position="11"/>
        <end position="328"/>
    </location>
</feature>
<dbReference type="InterPro" id="IPR020843">
    <property type="entry name" value="ER"/>
</dbReference>
<reference evidence="8" key="1">
    <citation type="journal article" date="2012" name="Science">
        <title>The Paleozoic origin of enzymatic lignin decomposition reconstructed from 31 fungal genomes.</title>
        <authorList>
            <person name="Floudas D."/>
            <person name="Binder M."/>
            <person name="Riley R."/>
            <person name="Barry K."/>
            <person name="Blanchette R.A."/>
            <person name="Henrissat B."/>
            <person name="Martinez A.T."/>
            <person name="Otillar R."/>
            <person name="Spatafora J.W."/>
            <person name="Yadav J.S."/>
            <person name="Aerts A."/>
            <person name="Benoit I."/>
            <person name="Boyd A."/>
            <person name="Carlson A."/>
            <person name="Copeland A."/>
            <person name="Coutinho P.M."/>
            <person name="de Vries R.P."/>
            <person name="Ferreira P."/>
            <person name="Findley K."/>
            <person name="Foster B."/>
            <person name="Gaskell J."/>
            <person name="Glotzer D."/>
            <person name="Gorecki P."/>
            <person name="Heitman J."/>
            <person name="Hesse C."/>
            <person name="Hori C."/>
            <person name="Igarashi K."/>
            <person name="Jurgens J.A."/>
            <person name="Kallen N."/>
            <person name="Kersten P."/>
            <person name="Kohler A."/>
            <person name="Kuees U."/>
            <person name="Kumar T.K.A."/>
            <person name="Kuo A."/>
            <person name="LaButti K."/>
            <person name="Larrondo L.F."/>
            <person name="Lindquist E."/>
            <person name="Ling A."/>
            <person name="Lombard V."/>
            <person name="Lucas S."/>
            <person name="Lundell T."/>
            <person name="Martin R."/>
            <person name="McLaughlin D.J."/>
            <person name="Morgenstern I."/>
            <person name="Morin E."/>
            <person name="Murat C."/>
            <person name="Nagy L.G."/>
            <person name="Nolan M."/>
            <person name="Ohm R.A."/>
            <person name="Patyshakuliyeva A."/>
            <person name="Rokas A."/>
            <person name="Ruiz-Duenas F.J."/>
            <person name="Sabat G."/>
            <person name="Salamov A."/>
            <person name="Samejima M."/>
            <person name="Schmutz J."/>
            <person name="Slot J.C."/>
            <person name="St John F."/>
            <person name="Stenlid J."/>
            <person name="Sun H."/>
            <person name="Sun S."/>
            <person name="Syed K."/>
            <person name="Tsang A."/>
            <person name="Wiebenga A."/>
            <person name="Young D."/>
            <person name="Pisabarro A."/>
            <person name="Eastwood D.C."/>
            <person name="Martin F."/>
            <person name="Cullen D."/>
            <person name="Grigoriev I.V."/>
            <person name="Hibbett D.S."/>
        </authorList>
    </citation>
    <scope>NUCLEOTIDE SEQUENCE [LARGE SCALE GENOMIC DNA]</scope>
    <source>
        <strain evidence="8">RWD-64-598 SS2</strain>
    </source>
</reference>
<comment type="similarity">
    <text evidence="5">Belongs to the zinc-containing alcohol dehydrogenase family.</text>
</comment>